<name>A0A7H0GFQ7_9BURK</name>
<keyword evidence="2" id="KW-1185">Reference proteome</keyword>
<dbReference type="KEGG" id="daer:H9K75_11860"/>
<dbReference type="RefSeq" id="WP_187722834.1">
    <property type="nucleotide sequence ID" value="NZ_CP060783.1"/>
</dbReference>
<sequence>MVLTTMASDFYSGVIHHEAFNPILCLRGVPDLCGGGAAWAASSFAVVPGNWVVTSEVNGQAGRGMGIEVREGVLVMTVYNYKASGDATFHLTAGNMSGNDFTGQLFSYRGGRSLGGPARSAALEGSAGEVRIRFTSATTGVIQFPNEGAVPISHFTFDGIPAGRFTRADAYEDWFVTELDGTNQPVSSNVLVTGRTRPAICSHLQASKAVPWTTVWRAVW</sequence>
<gene>
    <name evidence="1" type="ORF">H9K75_11860</name>
</gene>
<dbReference type="Proteomes" id="UP000516028">
    <property type="component" value="Chromosome"/>
</dbReference>
<accession>A0A7H0GFQ7</accession>
<evidence type="ECO:0000313" key="2">
    <source>
        <dbReference type="Proteomes" id="UP000516028"/>
    </source>
</evidence>
<reference evidence="1 2" key="1">
    <citation type="submission" date="2020-08" db="EMBL/GenBank/DDBJ databases">
        <title>Genome sequence of Diaphorobacter aerolatus KACC 16536T.</title>
        <authorList>
            <person name="Hyun D.-W."/>
            <person name="Bae J.-W."/>
        </authorList>
    </citation>
    <scope>NUCLEOTIDE SEQUENCE [LARGE SCALE GENOMIC DNA]</scope>
    <source>
        <strain evidence="1 2">KACC 16536</strain>
    </source>
</reference>
<evidence type="ECO:0000313" key="1">
    <source>
        <dbReference type="EMBL" id="QNP47123.1"/>
    </source>
</evidence>
<dbReference type="AlphaFoldDB" id="A0A7H0GFQ7"/>
<dbReference type="EMBL" id="CP060783">
    <property type="protein sequence ID" value="QNP47123.1"/>
    <property type="molecule type" value="Genomic_DNA"/>
</dbReference>
<protein>
    <submittedName>
        <fullName evidence="1">Uncharacterized protein</fullName>
    </submittedName>
</protein>
<organism evidence="1 2">
    <name type="scientific">Diaphorobacter aerolatus</name>
    <dbReference type="NCBI Taxonomy" id="1288495"/>
    <lineage>
        <taxon>Bacteria</taxon>
        <taxon>Pseudomonadati</taxon>
        <taxon>Pseudomonadota</taxon>
        <taxon>Betaproteobacteria</taxon>
        <taxon>Burkholderiales</taxon>
        <taxon>Comamonadaceae</taxon>
        <taxon>Diaphorobacter</taxon>
    </lineage>
</organism>
<proteinExistence type="predicted"/>